<reference evidence="2" key="1">
    <citation type="submission" date="2021-06" db="EMBL/GenBank/DDBJ databases">
        <authorList>
            <person name="Kallberg Y."/>
            <person name="Tangrot J."/>
            <person name="Rosling A."/>
        </authorList>
    </citation>
    <scope>NUCLEOTIDE SEQUENCE</scope>
    <source>
        <strain evidence="2">CL551</strain>
    </source>
</reference>
<dbReference type="Pfam" id="PF03765">
    <property type="entry name" value="CRAL_TRIO_N"/>
    <property type="match status" value="1"/>
</dbReference>
<gene>
    <name evidence="2" type="ORF">AMORRO_LOCUS3592</name>
</gene>
<dbReference type="PANTHER" id="PTHR45824">
    <property type="entry name" value="GH16843P"/>
    <property type="match status" value="1"/>
</dbReference>
<dbReference type="EMBL" id="CAJVPV010001789">
    <property type="protein sequence ID" value="CAG8508181.1"/>
    <property type="molecule type" value="Genomic_DNA"/>
</dbReference>
<protein>
    <submittedName>
        <fullName evidence="2">1470_t:CDS:1</fullName>
    </submittedName>
</protein>
<dbReference type="CDD" id="cd00170">
    <property type="entry name" value="SEC14"/>
    <property type="match status" value="1"/>
</dbReference>
<dbReference type="InterPro" id="IPR052578">
    <property type="entry name" value="PI_Transfer_CRAL-TRIO"/>
</dbReference>
<dbReference type="InterPro" id="IPR036273">
    <property type="entry name" value="CRAL/TRIO_N_dom_sf"/>
</dbReference>
<feature type="non-terminal residue" evidence="2">
    <location>
        <position position="1"/>
    </location>
</feature>
<dbReference type="GO" id="GO:0008526">
    <property type="term" value="F:phosphatidylinositol transfer activity"/>
    <property type="evidence" value="ECO:0007669"/>
    <property type="project" value="TreeGrafter"/>
</dbReference>
<dbReference type="InterPro" id="IPR036865">
    <property type="entry name" value="CRAL-TRIO_dom_sf"/>
</dbReference>
<dbReference type="InterPro" id="IPR011074">
    <property type="entry name" value="CRAL/TRIO_N_dom"/>
</dbReference>
<dbReference type="SMART" id="SM00516">
    <property type="entry name" value="SEC14"/>
    <property type="match status" value="1"/>
</dbReference>
<dbReference type="InterPro" id="IPR001251">
    <property type="entry name" value="CRAL-TRIO_dom"/>
</dbReference>
<keyword evidence="3" id="KW-1185">Reference proteome</keyword>
<proteinExistence type="predicted"/>
<organism evidence="2 3">
    <name type="scientific">Acaulospora morrowiae</name>
    <dbReference type="NCBI Taxonomy" id="94023"/>
    <lineage>
        <taxon>Eukaryota</taxon>
        <taxon>Fungi</taxon>
        <taxon>Fungi incertae sedis</taxon>
        <taxon>Mucoromycota</taxon>
        <taxon>Glomeromycotina</taxon>
        <taxon>Glomeromycetes</taxon>
        <taxon>Diversisporales</taxon>
        <taxon>Acaulosporaceae</taxon>
        <taxon>Acaulospora</taxon>
    </lineage>
</organism>
<feature type="domain" description="CRAL-TRIO" evidence="1">
    <location>
        <begin position="95"/>
        <end position="260"/>
    </location>
</feature>
<dbReference type="Gene3D" id="3.40.525.10">
    <property type="entry name" value="CRAL-TRIO lipid binding domain"/>
    <property type="match status" value="1"/>
</dbReference>
<dbReference type="Proteomes" id="UP000789342">
    <property type="component" value="Unassembled WGS sequence"/>
</dbReference>
<sequence>MGDEIQSIGIPIFAPRKYTPLPTPELDKEQHEKYNELSKYVDTILLPDQKERDWASETCLKRYLRASKWNLNDAKNRIKNTLEWRREYKPLDIDPKEVEPEAVTGKIHINGFDKHGRPIVYLRPGLENTKAGPRQVKNVVFTFEAAIAMMPENVESIAIIVDFHNCSVRTSPGLGIAKEFMHVLGSHYPERLSMAMVINAPWYFWSFFRLISPFIDPVTKDKIKFVDLNANEESKKHRIFDYVYEDQLESVYGGNNVFVYNHEIYWNALLER</sequence>
<name>A0A9N8ZV40_9GLOM</name>
<dbReference type="PROSITE" id="PS50191">
    <property type="entry name" value="CRAL_TRIO"/>
    <property type="match status" value="1"/>
</dbReference>
<accession>A0A9N8ZV40</accession>
<dbReference type="SUPFAM" id="SSF52087">
    <property type="entry name" value="CRAL/TRIO domain"/>
    <property type="match status" value="1"/>
</dbReference>
<dbReference type="SMART" id="SM01100">
    <property type="entry name" value="CRAL_TRIO_N"/>
    <property type="match status" value="1"/>
</dbReference>
<dbReference type="OrthoDB" id="75724at2759"/>
<evidence type="ECO:0000259" key="1">
    <source>
        <dbReference type="PROSITE" id="PS50191"/>
    </source>
</evidence>
<dbReference type="SUPFAM" id="SSF46938">
    <property type="entry name" value="CRAL/TRIO N-terminal domain"/>
    <property type="match status" value="1"/>
</dbReference>
<dbReference type="AlphaFoldDB" id="A0A9N8ZV40"/>
<dbReference type="Pfam" id="PF00650">
    <property type="entry name" value="CRAL_TRIO"/>
    <property type="match status" value="1"/>
</dbReference>
<comment type="caution">
    <text evidence="2">The sequence shown here is derived from an EMBL/GenBank/DDBJ whole genome shotgun (WGS) entry which is preliminary data.</text>
</comment>
<evidence type="ECO:0000313" key="3">
    <source>
        <dbReference type="Proteomes" id="UP000789342"/>
    </source>
</evidence>
<dbReference type="PANTHER" id="PTHR45824:SF29">
    <property type="entry name" value="GH16843P"/>
    <property type="match status" value="1"/>
</dbReference>
<evidence type="ECO:0000313" key="2">
    <source>
        <dbReference type="EMBL" id="CAG8508181.1"/>
    </source>
</evidence>